<dbReference type="Proteomes" id="UP000663842">
    <property type="component" value="Unassembled WGS sequence"/>
</dbReference>
<dbReference type="EMBL" id="CAJNOV010009480">
    <property type="protein sequence ID" value="CAF1367629.1"/>
    <property type="molecule type" value="Genomic_DNA"/>
</dbReference>
<dbReference type="EMBL" id="CAJNRE010003384">
    <property type="protein sequence ID" value="CAF2018055.1"/>
    <property type="molecule type" value="Genomic_DNA"/>
</dbReference>
<dbReference type="EMBL" id="CAJOBF010007554">
    <property type="protein sequence ID" value="CAF4235650.1"/>
    <property type="molecule type" value="Genomic_DNA"/>
</dbReference>
<evidence type="ECO:0000313" key="2">
    <source>
        <dbReference type="EMBL" id="CAF1955565.1"/>
    </source>
</evidence>
<dbReference type="Proteomes" id="UP000676336">
    <property type="component" value="Unassembled WGS sequence"/>
</dbReference>
<dbReference type="EMBL" id="CAJOBG010009096">
    <property type="protein sequence ID" value="CAF4258836.1"/>
    <property type="molecule type" value="Genomic_DNA"/>
</dbReference>
<sequence length="131" mass="15382">MNDTMVKRVVIETSLYYDENVTADVTIHSEDYMFSQAKQVKILSKYDVFEVEVILKSTVTPGAIALNHFQNKKYHLKNYHSNFVTWYSSKKPSRTLFDIINERFNFKNRIGGMESVLEEIFVDVLLPRLYS</sequence>
<dbReference type="EMBL" id="CAJNRG010000055">
    <property type="protein sequence ID" value="CAF1955565.1"/>
    <property type="molecule type" value="Genomic_DNA"/>
</dbReference>
<dbReference type="Proteomes" id="UP000681967">
    <property type="component" value="Unassembled WGS sequence"/>
</dbReference>
<evidence type="ECO:0000313" key="4">
    <source>
        <dbReference type="EMBL" id="CAF2143575.1"/>
    </source>
</evidence>
<evidence type="ECO:0000313" key="1">
    <source>
        <dbReference type="EMBL" id="CAF1367629.1"/>
    </source>
</evidence>
<organism evidence="1 9">
    <name type="scientific">Rotaria magnacalcarata</name>
    <dbReference type="NCBI Taxonomy" id="392030"/>
    <lineage>
        <taxon>Eukaryota</taxon>
        <taxon>Metazoa</taxon>
        <taxon>Spiralia</taxon>
        <taxon>Gnathifera</taxon>
        <taxon>Rotifera</taxon>
        <taxon>Eurotatoria</taxon>
        <taxon>Bdelloidea</taxon>
        <taxon>Philodinida</taxon>
        <taxon>Philodinidae</taxon>
        <taxon>Rotaria</taxon>
    </lineage>
</organism>
<dbReference type="Proteomes" id="UP000663824">
    <property type="component" value="Unassembled WGS sequence"/>
</dbReference>
<dbReference type="Proteomes" id="UP000663887">
    <property type="component" value="Unassembled WGS sequence"/>
</dbReference>
<evidence type="ECO:0000313" key="10">
    <source>
        <dbReference type="Proteomes" id="UP000663866"/>
    </source>
</evidence>
<keyword evidence="10" id="KW-1185">Reference proteome</keyword>
<proteinExistence type="predicted"/>
<evidence type="ECO:0000313" key="7">
    <source>
        <dbReference type="EMBL" id="CAF4235650.1"/>
    </source>
</evidence>
<dbReference type="EMBL" id="CAJOBH010005260">
    <property type="protein sequence ID" value="CAF4018516.1"/>
    <property type="molecule type" value="Genomic_DNA"/>
</dbReference>
<dbReference type="Proteomes" id="UP000663855">
    <property type="component" value="Unassembled WGS sequence"/>
</dbReference>
<accession>A0A815IEP5</accession>
<comment type="caution">
    <text evidence="1">The sequence shown here is derived from an EMBL/GenBank/DDBJ whole genome shotgun (WGS) entry which is preliminary data.</text>
</comment>
<dbReference type="AlphaFoldDB" id="A0A815IEP5"/>
<gene>
    <name evidence="5" type="ORF">BYL167_LOCUS14641</name>
    <name evidence="1" type="ORF">CJN711_LOCUS20270</name>
    <name evidence="3" type="ORF">MBJ925_LOCUS9090</name>
    <name evidence="8" type="ORF">OVN521_LOCUS29446</name>
    <name evidence="6" type="ORF">SMN809_LOCUS19122</name>
    <name evidence="7" type="ORF">UXM345_LOCUS29892</name>
    <name evidence="4" type="ORF">WKI299_LOCUS28831</name>
    <name evidence="2" type="ORF">XDN619_LOCUS1101</name>
</gene>
<reference evidence="1" key="1">
    <citation type="submission" date="2021-02" db="EMBL/GenBank/DDBJ databases">
        <authorList>
            <person name="Nowell W R."/>
        </authorList>
    </citation>
    <scope>NUCLEOTIDE SEQUENCE</scope>
</reference>
<evidence type="ECO:0000313" key="8">
    <source>
        <dbReference type="EMBL" id="CAF4258836.1"/>
    </source>
</evidence>
<protein>
    <submittedName>
        <fullName evidence="1">Uncharacterized protein</fullName>
    </submittedName>
</protein>
<evidence type="ECO:0000313" key="3">
    <source>
        <dbReference type="EMBL" id="CAF2018055.1"/>
    </source>
</evidence>
<dbReference type="EMBL" id="CAJNRF010012729">
    <property type="protein sequence ID" value="CAF2143575.1"/>
    <property type="molecule type" value="Genomic_DNA"/>
</dbReference>
<name>A0A815IEP5_9BILA</name>
<evidence type="ECO:0000313" key="5">
    <source>
        <dbReference type="EMBL" id="CAF4018516.1"/>
    </source>
</evidence>
<evidence type="ECO:0000313" key="9">
    <source>
        <dbReference type="Proteomes" id="UP000663855"/>
    </source>
</evidence>
<dbReference type="Proteomes" id="UP000663866">
    <property type="component" value="Unassembled WGS sequence"/>
</dbReference>
<evidence type="ECO:0000313" key="6">
    <source>
        <dbReference type="EMBL" id="CAF4138429.1"/>
    </source>
</evidence>
<dbReference type="EMBL" id="CAJOBI010009450">
    <property type="protein sequence ID" value="CAF4138429.1"/>
    <property type="molecule type" value="Genomic_DNA"/>
</dbReference>
<dbReference type="Proteomes" id="UP000663856">
    <property type="component" value="Unassembled WGS sequence"/>
</dbReference>